<dbReference type="Proteomes" id="UP000271098">
    <property type="component" value="Unassembled WGS sequence"/>
</dbReference>
<dbReference type="AlphaFoldDB" id="A0A183DIB0"/>
<proteinExistence type="predicted"/>
<evidence type="ECO:0000313" key="2">
    <source>
        <dbReference type="EMBL" id="VDK62746.1"/>
    </source>
</evidence>
<feature type="compositionally biased region" description="Polar residues" evidence="1">
    <location>
        <begin position="38"/>
        <end position="58"/>
    </location>
</feature>
<evidence type="ECO:0000313" key="4">
    <source>
        <dbReference type="WBParaSite" id="GPUH_0000846001-mRNA-1"/>
    </source>
</evidence>
<reference evidence="2 3" key="2">
    <citation type="submission" date="2018-11" db="EMBL/GenBank/DDBJ databases">
        <authorList>
            <consortium name="Pathogen Informatics"/>
        </authorList>
    </citation>
    <scope>NUCLEOTIDE SEQUENCE [LARGE SCALE GENOMIC DNA]</scope>
</reference>
<dbReference type="WBParaSite" id="GPUH_0000846001-mRNA-1">
    <property type="protein sequence ID" value="GPUH_0000846001-mRNA-1"/>
    <property type="gene ID" value="GPUH_0000846001"/>
</dbReference>
<feature type="compositionally biased region" description="Pro residues" evidence="1">
    <location>
        <begin position="87"/>
        <end position="103"/>
    </location>
</feature>
<dbReference type="EMBL" id="UYRT01024696">
    <property type="protein sequence ID" value="VDK62746.1"/>
    <property type="molecule type" value="Genomic_DNA"/>
</dbReference>
<feature type="region of interest" description="Disordered" evidence="1">
    <location>
        <begin position="83"/>
        <end position="103"/>
    </location>
</feature>
<reference evidence="4" key="1">
    <citation type="submission" date="2016-06" db="UniProtKB">
        <authorList>
            <consortium name="WormBaseParasite"/>
        </authorList>
    </citation>
    <scope>IDENTIFICATION</scope>
</reference>
<accession>A0A183DIB0</accession>
<organism evidence="4">
    <name type="scientific">Gongylonema pulchrum</name>
    <dbReference type="NCBI Taxonomy" id="637853"/>
    <lineage>
        <taxon>Eukaryota</taxon>
        <taxon>Metazoa</taxon>
        <taxon>Ecdysozoa</taxon>
        <taxon>Nematoda</taxon>
        <taxon>Chromadorea</taxon>
        <taxon>Rhabditida</taxon>
        <taxon>Spirurina</taxon>
        <taxon>Spiruromorpha</taxon>
        <taxon>Spiruroidea</taxon>
        <taxon>Gongylonematidae</taxon>
        <taxon>Gongylonema</taxon>
    </lineage>
</organism>
<keyword evidence="3" id="KW-1185">Reference proteome</keyword>
<evidence type="ECO:0000313" key="3">
    <source>
        <dbReference type="Proteomes" id="UP000271098"/>
    </source>
</evidence>
<feature type="region of interest" description="Disordered" evidence="1">
    <location>
        <begin position="20"/>
        <end position="69"/>
    </location>
</feature>
<protein>
    <submittedName>
        <fullName evidence="4">PAM2 domain-containing protein</fullName>
    </submittedName>
</protein>
<gene>
    <name evidence="2" type="ORF">GPUH_LOCUS8451</name>
</gene>
<evidence type="ECO:0000256" key="1">
    <source>
        <dbReference type="SAM" id="MobiDB-lite"/>
    </source>
</evidence>
<sequence length="103" mass="11031">MSGNHSSVCFQLPSRYYDTTAFPPPPPNGTFQVPKLQPTISVPSSGPQDVLNTQTATSEVRKTSYPGTATNTPAAAVMSHYPANVAVPPPNYSRPPPNFMPMQ</sequence>
<name>A0A183DIB0_9BILA</name>